<dbReference type="InterPro" id="IPR049197">
    <property type="entry name" value="DUF6864"/>
</dbReference>
<evidence type="ECO:0000313" key="1">
    <source>
        <dbReference type="EMBL" id="QQR93138.1"/>
    </source>
</evidence>
<dbReference type="AlphaFoldDB" id="A0A7T9DKS6"/>
<sequence>MSEIITDGKNVIASGIFFSLADGSNAISFDFENKKYTLRLVFTTSEDKGPYISWVGVDTSTLEITFRNFDDPAGVRNSDLMELGSIGSKRLMMNVNVTKIGSSRRVVIYSVYLGDK</sequence>
<reference evidence="1" key="1">
    <citation type="submission" date="2020-11" db="EMBL/GenBank/DDBJ databases">
        <title>Connecting structure to function with the recovery of over 1000 high-quality activated sludge metagenome-assembled genomes encoding full-length rRNA genes using long-read sequencing.</title>
        <authorList>
            <person name="Singleton C.M."/>
            <person name="Petriglieri F."/>
            <person name="Kristensen J.M."/>
            <person name="Kirkegaard R.H."/>
            <person name="Michaelsen T.Y."/>
            <person name="Andersen M.H."/>
            <person name="Karst S.M."/>
            <person name="Dueholm M.S."/>
            <person name="Nielsen P.H."/>
            <person name="Albertsen M."/>
        </authorList>
    </citation>
    <scope>NUCLEOTIDE SEQUENCE</scope>
    <source>
        <strain evidence="1">Fred_18-Q3-R57-64_BAT3C.431</strain>
    </source>
</reference>
<accession>A0A7T9DKS6</accession>
<dbReference type="Proteomes" id="UP000596004">
    <property type="component" value="Chromosome"/>
</dbReference>
<name>A0A7T9DKS6_9ARCH</name>
<proteinExistence type="predicted"/>
<protein>
    <submittedName>
        <fullName evidence="1">Uncharacterized protein</fullName>
    </submittedName>
</protein>
<dbReference type="Pfam" id="PF21732">
    <property type="entry name" value="DUF6864"/>
    <property type="match status" value="1"/>
</dbReference>
<organism evidence="1">
    <name type="scientific">Candidatus Iainarchaeum sp</name>
    <dbReference type="NCBI Taxonomy" id="3101447"/>
    <lineage>
        <taxon>Archaea</taxon>
        <taxon>Candidatus Iainarchaeota</taxon>
        <taxon>Candidatus Iainarchaeia</taxon>
        <taxon>Candidatus Iainarchaeales</taxon>
        <taxon>Candidatus Iainarchaeaceae</taxon>
        <taxon>Candidatus Iainarchaeum</taxon>
    </lineage>
</organism>
<dbReference type="EMBL" id="CP064981">
    <property type="protein sequence ID" value="QQR93138.1"/>
    <property type="molecule type" value="Genomic_DNA"/>
</dbReference>
<gene>
    <name evidence="1" type="ORF">IPJ89_02775</name>
</gene>